<comment type="caution">
    <text evidence="1">The sequence shown here is derived from an EMBL/GenBank/DDBJ whole genome shotgun (WGS) entry which is preliminary data.</text>
</comment>
<evidence type="ECO:0000313" key="1">
    <source>
        <dbReference type="EMBL" id="MDQ0152320.1"/>
    </source>
</evidence>
<dbReference type="EMBL" id="JAUSTO010000005">
    <property type="protein sequence ID" value="MDQ0152320.1"/>
    <property type="molecule type" value="Genomic_DNA"/>
</dbReference>
<keyword evidence="2" id="KW-1185">Reference proteome</keyword>
<protein>
    <submittedName>
        <fullName evidence="1">Uncharacterized protein</fullName>
    </submittedName>
</protein>
<name>A0AAE4AKR7_9FIRM</name>
<accession>A0AAE4AKR7</accession>
<organism evidence="1 2">
    <name type="scientific">Moryella indoligenes</name>
    <dbReference type="NCBI Taxonomy" id="371674"/>
    <lineage>
        <taxon>Bacteria</taxon>
        <taxon>Bacillati</taxon>
        <taxon>Bacillota</taxon>
        <taxon>Clostridia</taxon>
        <taxon>Lachnospirales</taxon>
        <taxon>Lachnospiraceae</taxon>
        <taxon>Moryella</taxon>
    </lineage>
</organism>
<reference evidence="1" key="1">
    <citation type="submission" date="2023-07" db="EMBL/GenBank/DDBJ databases">
        <title>Genomic Encyclopedia of Type Strains, Phase IV (KMG-IV): sequencing the most valuable type-strain genomes for metagenomic binning, comparative biology and taxonomic classification.</title>
        <authorList>
            <person name="Goeker M."/>
        </authorList>
    </citation>
    <scope>NUCLEOTIDE SEQUENCE</scope>
    <source>
        <strain evidence="1">DSM 19659</strain>
    </source>
</reference>
<gene>
    <name evidence="1" type="ORF">J2S20_001009</name>
</gene>
<sequence length="34" mass="3966">MDDQDPVCRDRVFSFSGKTLSVLCFPNKKIYEIL</sequence>
<evidence type="ECO:0000313" key="2">
    <source>
        <dbReference type="Proteomes" id="UP001241537"/>
    </source>
</evidence>
<dbReference type="Proteomes" id="UP001241537">
    <property type="component" value="Unassembled WGS sequence"/>
</dbReference>
<proteinExistence type="predicted"/>
<dbReference type="AlphaFoldDB" id="A0AAE4AKR7"/>